<dbReference type="PROSITE" id="PS50088">
    <property type="entry name" value="ANK_REPEAT"/>
    <property type="match status" value="5"/>
</dbReference>
<evidence type="ECO:0000313" key="5">
    <source>
        <dbReference type="EMBL" id="GFR88151.1"/>
    </source>
</evidence>
<dbReference type="InterPro" id="IPR002110">
    <property type="entry name" value="Ankyrin_rpt"/>
</dbReference>
<name>A0AAV4GS61_9GAST</name>
<reference evidence="5 6" key="1">
    <citation type="journal article" date="2021" name="Elife">
        <title>Chloroplast acquisition without the gene transfer in kleptoplastic sea slugs, Plakobranchus ocellatus.</title>
        <authorList>
            <person name="Maeda T."/>
            <person name="Takahashi S."/>
            <person name="Yoshida T."/>
            <person name="Shimamura S."/>
            <person name="Takaki Y."/>
            <person name="Nagai Y."/>
            <person name="Toyoda A."/>
            <person name="Suzuki Y."/>
            <person name="Arimoto A."/>
            <person name="Ishii H."/>
            <person name="Satoh N."/>
            <person name="Nishiyama T."/>
            <person name="Hasebe M."/>
            <person name="Maruyama T."/>
            <person name="Minagawa J."/>
            <person name="Obokata J."/>
            <person name="Shigenobu S."/>
        </authorList>
    </citation>
    <scope>NUCLEOTIDE SEQUENCE [LARGE SCALE GENOMIC DNA]</scope>
</reference>
<dbReference type="PANTHER" id="PTHR23206">
    <property type="entry name" value="MASK PROTEIN"/>
    <property type="match status" value="1"/>
</dbReference>
<dbReference type="SUPFAM" id="SSF48403">
    <property type="entry name" value="Ankyrin repeat"/>
    <property type="match status" value="2"/>
</dbReference>
<dbReference type="InterPro" id="IPR051631">
    <property type="entry name" value="Ankyrin-KH/SAM_domain"/>
</dbReference>
<dbReference type="AlphaFoldDB" id="A0AAV4GS61"/>
<dbReference type="InterPro" id="IPR036770">
    <property type="entry name" value="Ankyrin_rpt-contain_sf"/>
</dbReference>
<evidence type="ECO:0000256" key="1">
    <source>
        <dbReference type="ARBA" id="ARBA00022737"/>
    </source>
</evidence>
<dbReference type="PROSITE" id="PS50225">
    <property type="entry name" value="SOCS"/>
    <property type="match status" value="1"/>
</dbReference>
<accession>A0AAV4GS61</accession>
<protein>
    <submittedName>
        <fullName evidence="5">Ankyrin repeat-containing protein</fullName>
    </submittedName>
</protein>
<dbReference type="Proteomes" id="UP000762676">
    <property type="component" value="Unassembled WGS sequence"/>
</dbReference>
<dbReference type="Pfam" id="PF00023">
    <property type="entry name" value="Ank"/>
    <property type="match status" value="2"/>
</dbReference>
<dbReference type="EMBL" id="BMAT01001555">
    <property type="protein sequence ID" value="GFR88151.1"/>
    <property type="molecule type" value="Genomic_DNA"/>
</dbReference>
<feature type="repeat" description="ANK" evidence="3">
    <location>
        <begin position="82"/>
        <end position="114"/>
    </location>
</feature>
<feature type="domain" description="SOCS box" evidence="4">
    <location>
        <begin position="395"/>
        <end position="464"/>
    </location>
</feature>
<gene>
    <name evidence="5" type="ORF">ElyMa_000763300</name>
</gene>
<feature type="repeat" description="ANK" evidence="3">
    <location>
        <begin position="150"/>
        <end position="185"/>
    </location>
</feature>
<evidence type="ECO:0000259" key="4">
    <source>
        <dbReference type="PROSITE" id="PS50225"/>
    </source>
</evidence>
<feature type="repeat" description="ANK" evidence="3">
    <location>
        <begin position="115"/>
        <end position="138"/>
    </location>
</feature>
<sequence length="495" mass="54941">MDDSELSQAIFDKDITKINFLLTSGKCLVNQAGPRGYPLIVECLSSRFGRDDDEDDTKKCEILKLLVRHGTDVNIQGHTHPYQATAAMVAAQWGHLKCLQLLVESGADLRIMSDNGNTALMLAARGGHEDCVKYLIKHLPHSMLMHRDKFGRTALMVAASYREDGCCRCVEHLIDAGSNLDLEDRDGDTALMLALQCYSTDVATLLLENGACVNTVSQSGETPLKLALQTESDEVLALLLAKGAHVNDVTHSGETPLTVASIRQTLRLLQHGLDPTLSHLDRDRLHNMVKLGQKSMLRGLVRNGFPPLELSLREIKKFKVYGAFGVLNKAMSPLSLAILSTDPDIAKYLIVNHFFTTYDIVELCWDREILHPLQNRIRTGGSYSSLQAARCLEILEYLSTKPQSLRHLCLISISSVLSQDLSLNLPDTLQGKHRWMCKPTFVEKVDLLEIPPSLKRALLHQTESAAICCRSWGDISLEEKANFSACHCQLCEDNS</sequence>
<keyword evidence="2 3" id="KW-0040">ANK repeat</keyword>
<evidence type="ECO:0000256" key="3">
    <source>
        <dbReference type="PROSITE-ProRule" id="PRU00023"/>
    </source>
</evidence>
<dbReference type="PROSITE" id="PS50297">
    <property type="entry name" value="ANK_REP_REGION"/>
    <property type="match status" value="3"/>
</dbReference>
<keyword evidence="1" id="KW-0677">Repeat</keyword>
<evidence type="ECO:0000313" key="6">
    <source>
        <dbReference type="Proteomes" id="UP000762676"/>
    </source>
</evidence>
<proteinExistence type="predicted"/>
<dbReference type="Gene3D" id="1.25.40.20">
    <property type="entry name" value="Ankyrin repeat-containing domain"/>
    <property type="match status" value="2"/>
</dbReference>
<dbReference type="Pfam" id="PF12796">
    <property type="entry name" value="Ank_2"/>
    <property type="match status" value="1"/>
</dbReference>
<dbReference type="InterPro" id="IPR001496">
    <property type="entry name" value="SOCS_box"/>
</dbReference>
<comment type="caution">
    <text evidence="5">The sequence shown here is derived from an EMBL/GenBank/DDBJ whole genome shotgun (WGS) entry which is preliminary data.</text>
</comment>
<feature type="repeat" description="ANK" evidence="3">
    <location>
        <begin position="186"/>
        <end position="218"/>
    </location>
</feature>
<feature type="repeat" description="ANK" evidence="3">
    <location>
        <begin position="219"/>
        <end position="251"/>
    </location>
</feature>
<evidence type="ECO:0000256" key="2">
    <source>
        <dbReference type="ARBA" id="ARBA00023043"/>
    </source>
</evidence>
<keyword evidence="6" id="KW-1185">Reference proteome</keyword>
<organism evidence="5 6">
    <name type="scientific">Elysia marginata</name>
    <dbReference type="NCBI Taxonomy" id="1093978"/>
    <lineage>
        <taxon>Eukaryota</taxon>
        <taxon>Metazoa</taxon>
        <taxon>Spiralia</taxon>
        <taxon>Lophotrochozoa</taxon>
        <taxon>Mollusca</taxon>
        <taxon>Gastropoda</taxon>
        <taxon>Heterobranchia</taxon>
        <taxon>Euthyneura</taxon>
        <taxon>Panpulmonata</taxon>
        <taxon>Sacoglossa</taxon>
        <taxon>Placobranchoidea</taxon>
        <taxon>Plakobranchidae</taxon>
        <taxon>Elysia</taxon>
    </lineage>
</organism>
<dbReference type="SMART" id="SM00248">
    <property type="entry name" value="ANK"/>
    <property type="match status" value="7"/>
</dbReference>
<dbReference type="PANTHER" id="PTHR23206:SF8">
    <property type="entry name" value="ANKYRIN REPEAT AND KH DOMAIN-CONTAINING 1"/>
    <property type="match status" value="1"/>
</dbReference>